<gene>
    <name evidence="3" type="ORF">LZC94_24605</name>
</gene>
<dbReference type="Proteomes" id="UP001370348">
    <property type="component" value="Chromosome"/>
</dbReference>
<feature type="region of interest" description="Disordered" evidence="1">
    <location>
        <begin position="1"/>
        <end position="21"/>
    </location>
</feature>
<evidence type="ECO:0000313" key="3">
    <source>
        <dbReference type="EMBL" id="WXB11054.1"/>
    </source>
</evidence>
<dbReference type="InterPro" id="IPR011032">
    <property type="entry name" value="GroES-like_sf"/>
</dbReference>
<dbReference type="InterPro" id="IPR013149">
    <property type="entry name" value="ADH-like_C"/>
</dbReference>
<evidence type="ECO:0000313" key="4">
    <source>
        <dbReference type="Proteomes" id="UP001370348"/>
    </source>
</evidence>
<keyword evidence="4" id="KW-1185">Reference proteome</keyword>
<dbReference type="PANTHER" id="PTHR45033">
    <property type="match status" value="1"/>
</dbReference>
<reference evidence="3 4" key="1">
    <citation type="submission" date="2021-12" db="EMBL/GenBank/DDBJ databases">
        <title>Discovery of the Pendulisporaceae a myxobacterial family with distinct sporulation behavior and unique specialized metabolism.</title>
        <authorList>
            <person name="Garcia R."/>
            <person name="Popoff A."/>
            <person name="Bader C.D."/>
            <person name="Loehr J."/>
            <person name="Walesch S."/>
            <person name="Walt C."/>
            <person name="Boldt J."/>
            <person name="Bunk B."/>
            <person name="Haeckl F.J.F.P.J."/>
            <person name="Gunesch A.P."/>
            <person name="Birkelbach J."/>
            <person name="Nuebel U."/>
            <person name="Pietschmann T."/>
            <person name="Bach T."/>
            <person name="Mueller R."/>
        </authorList>
    </citation>
    <scope>NUCLEOTIDE SEQUENCE [LARGE SCALE GENOMIC DNA]</scope>
    <source>
        <strain evidence="3 4">MSr11954</strain>
    </source>
</reference>
<organism evidence="3 4">
    <name type="scientific">Pendulispora albinea</name>
    <dbReference type="NCBI Taxonomy" id="2741071"/>
    <lineage>
        <taxon>Bacteria</taxon>
        <taxon>Pseudomonadati</taxon>
        <taxon>Myxococcota</taxon>
        <taxon>Myxococcia</taxon>
        <taxon>Myxococcales</taxon>
        <taxon>Sorangiineae</taxon>
        <taxon>Pendulisporaceae</taxon>
        <taxon>Pendulispora</taxon>
    </lineage>
</organism>
<protein>
    <submittedName>
        <fullName evidence="3">NAD(P)-dependent alcohol dehydrogenase</fullName>
    </submittedName>
</protein>
<dbReference type="InterPro" id="IPR052711">
    <property type="entry name" value="Zinc_ADH-like"/>
</dbReference>
<dbReference type="InterPro" id="IPR020843">
    <property type="entry name" value="ER"/>
</dbReference>
<dbReference type="Gene3D" id="3.40.50.720">
    <property type="entry name" value="NAD(P)-binding Rossmann-like Domain"/>
    <property type="match status" value="1"/>
</dbReference>
<name>A0ABZ2LN50_9BACT</name>
<dbReference type="RefSeq" id="WP_394820669.1">
    <property type="nucleotide sequence ID" value="NZ_CP089984.1"/>
</dbReference>
<feature type="domain" description="Enoyl reductase (ER)" evidence="2">
    <location>
        <begin position="9"/>
        <end position="331"/>
    </location>
</feature>
<dbReference type="InterPro" id="IPR013154">
    <property type="entry name" value="ADH-like_N"/>
</dbReference>
<dbReference type="SMART" id="SM00829">
    <property type="entry name" value="PKS_ER"/>
    <property type="match status" value="1"/>
</dbReference>
<dbReference type="PROSITE" id="PS50890">
    <property type="entry name" value="PUA"/>
    <property type="match status" value="1"/>
</dbReference>
<dbReference type="PANTHER" id="PTHR45033:SF2">
    <property type="entry name" value="ZINC-TYPE ALCOHOL DEHYDROGENASE-LIKE PROTEIN C1773.06C"/>
    <property type="match status" value="1"/>
</dbReference>
<evidence type="ECO:0000259" key="2">
    <source>
        <dbReference type="SMART" id="SM00829"/>
    </source>
</evidence>
<dbReference type="CDD" id="cd08276">
    <property type="entry name" value="MDR7"/>
    <property type="match status" value="1"/>
</dbReference>
<dbReference type="SUPFAM" id="SSF50129">
    <property type="entry name" value="GroES-like"/>
    <property type="match status" value="1"/>
</dbReference>
<dbReference type="Pfam" id="PF00107">
    <property type="entry name" value="ADH_zinc_N"/>
    <property type="match status" value="1"/>
</dbReference>
<dbReference type="SUPFAM" id="SSF51735">
    <property type="entry name" value="NAD(P)-binding Rossmann-fold domains"/>
    <property type="match status" value="1"/>
</dbReference>
<dbReference type="Gene3D" id="3.90.180.10">
    <property type="entry name" value="Medium-chain alcohol dehydrogenases, catalytic domain"/>
    <property type="match status" value="1"/>
</dbReference>
<proteinExistence type="predicted"/>
<dbReference type="InterPro" id="IPR036291">
    <property type="entry name" value="NAD(P)-bd_dom_sf"/>
</dbReference>
<dbReference type="Pfam" id="PF08240">
    <property type="entry name" value="ADH_N"/>
    <property type="match status" value="1"/>
</dbReference>
<dbReference type="EMBL" id="CP089984">
    <property type="protein sequence ID" value="WXB11054.1"/>
    <property type="molecule type" value="Genomic_DNA"/>
</dbReference>
<accession>A0ABZ2LN50</accession>
<evidence type="ECO:0000256" key="1">
    <source>
        <dbReference type="SAM" id="MobiDB-lite"/>
    </source>
</evidence>
<sequence>MKTMIADAGGKGGLRIEERPIPKPGPKQLLVRMRAFSLNYRDVDMLRGAHGALPPSFVPLSDGVGQVVEAGAEVSRFAAGDRVSPTFFPDWISGEANDEVRRRRLALPDDGVLSEYIVVDEHAAVRAPRNLSDVEAATLPCAGVTAWDALFVSGQVRPGDTVVVQGTGGVSLFAVLLAKLAGARVIVTSGQRAKLDRALGLGASHGIDHGAEGWHERVLGLTEGRGADQILDVAGGAGLSRSIAATRIGGTVSLIGYVAGRVAEFDVVVPIVRKTILRPIGVGSRSSFEALVRAVEVNDVHPVVDSVFPFARSHEALARLASGEAFGKVAIVFE</sequence>